<comment type="caution">
    <text evidence="2">The sequence shown here is derived from an EMBL/GenBank/DDBJ whole genome shotgun (WGS) entry which is preliminary data.</text>
</comment>
<dbReference type="PANTHER" id="PTHR43798:SF33">
    <property type="entry name" value="HYDROLASE, PUTATIVE (AFU_ORTHOLOGUE AFUA_2G14860)-RELATED"/>
    <property type="match status" value="1"/>
</dbReference>
<dbReference type="InterPro" id="IPR000073">
    <property type="entry name" value="AB_hydrolase_1"/>
</dbReference>
<evidence type="ECO:0000313" key="3">
    <source>
        <dbReference type="Proteomes" id="UP000479043"/>
    </source>
</evidence>
<dbReference type="SUPFAM" id="SSF53474">
    <property type="entry name" value="alpha/beta-Hydrolases"/>
    <property type="match status" value="1"/>
</dbReference>
<dbReference type="PANTHER" id="PTHR43798">
    <property type="entry name" value="MONOACYLGLYCEROL LIPASE"/>
    <property type="match status" value="1"/>
</dbReference>
<sequence length="282" mass="30984">MNMPRSVFLPLMGHDIHVMEWGDPSLPPLIMWHGLARTGRDFDELALALSGDYFVICPDTIGRGLSSWADAPNEQYVTAYYARIAGAMLDHYGIDKAAWIGTSMGGLIGMHVAAGENAHRISALIINDIGPEIPDEALDRIITYARELPEFSRMAEAEDWLRTVYAPFGPAPDGFWPRMAETSTRRRDDGKLTLHYDPRIIDALEAVPGQLSNWAFYERITAPTHVLQGVQSDLLTDDILARMTDAGPRPASSAFPDCGHAPTLSNPEDAALIASLLQKLTS</sequence>
<dbReference type="Pfam" id="PF00561">
    <property type="entry name" value="Abhydrolase_1"/>
    <property type="match status" value="1"/>
</dbReference>
<dbReference type="GO" id="GO:0016787">
    <property type="term" value="F:hydrolase activity"/>
    <property type="evidence" value="ECO:0007669"/>
    <property type="project" value="UniProtKB-KW"/>
</dbReference>
<dbReference type="AlphaFoldDB" id="A0A6L8LUC0"/>
<accession>A0A6L8LUC0</accession>
<reference evidence="2 3" key="1">
    <citation type="submission" date="2020-01" db="EMBL/GenBank/DDBJ databases">
        <authorList>
            <person name="Chen S."/>
        </authorList>
    </citation>
    <scope>NUCLEOTIDE SEQUENCE [LARGE SCALE GENOMIC DNA]</scope>
    <source>
        <strain evidence="2 3">GS-10</strain>
    </source>
</reference>
<proteinExistence type="predicted"/>
<dbReference type="InterPro" id="IPR050266">
    <property type="entry name" value="AB_hydrolase_sf"/>
</dbReference>
<keyword evidence="3" id="KW-1185">Reference proteome</keyword>
<dbReference type="GO" id="GO:0016020">
    <property type="term" value="C:membrane"/>
    <property type="evidence" value="ECO:0007669"/>
    <property type="project" value="TreeGrafter"/>
</dbReference>
<evidence type="ECO:0000313" key="2">
    <source>
        <dbReference type="EMBL" id="MYM56932.1"/>
    </source>
</evidence>
<protein>
    <submittedName>
        <fullName evidence="2">Alpha/beta fold hydrolase</fullName>
    </submittedName>
</protein>
<keyword evidence="2" id="KW-0378">Hydrolase</keyword>
<dbReference type="Gene3D" id="3.40.50.1820">
    <property type="entry name" value="alpha/beta hydrolase"/>
    <property type="match status" value="1"/>
</dbReference>
<dbReference type="InterPro" id="IPR029058">
    <property type="entry name" value="AB_hydrolase_fold"/>
</dbReference>
<organism evidence="2 3">
    <name type="scientific">Thalassovita mangrovi</name>
    <dbReference type="NCBI Taxonomy" id="2692236"/>
    <lineage>
        <taxon>Bacteria</taxon>
        <taxon>Pseudomonadati</taxon>
        <taxon>Pseudomonadota</taxon>
        <taxon>Alphaproteobacteria</taxon>
        <taxon>Rhodobacterales</taxon>
        <taxon>Roseobacteraceae</taxon>
        <taxon>Thalassovita</taxon>
    </lineage>
</organism>
<evidence type="ECO:0000259" key="1">
    <source>
        <dbReference type="Pfam" id="PF00561"/>
    </source>
</evidence>
<dbReference type="EMBL" id="WWEN01000008">
    <property type="protein sequence ID" value="MYM56932.1"/>
    <property type="molecule type" value="Genomic_DNA"/>
</dbReference>
<name>A0A6L8LUC0_9RHOB</name>
<dbReference type="Proteomes" id="UP000479043">
    <property type="component" value="Unassembled WGS sequence"/>
</dbReference>
<gene>
    <name evidence="2" type="ORF">GR167_16565</name>
</gene>
<dbReference type="RefSeq" id="WP_160974841.1">
    <property type="nucleotide sequence ID" value="NZ_WWEN01000008.1"/>
</dbReference>
<feature type="domain" description="AB hydrolase-1" evidence="1">
    <location>
        <begin position="27"/>
        <end position="218"/>
    </location>
</feature>